<comment type="similarity">
    <text evidence="3">Belongs to the acetyltransferase family. RimJ subfamily.</text>
</comment>
<dbReference type="Pfam" id="PF13302">
    <property type="entry name" value="Acetyltransf_3"/>
    <property type="match status" value="1"/>
</dbReference>
<evidence type="ECO:0000256" key="2">
    <source>
        <dbReference type="ARBA" id="ARBA00023315"/>
    </source>
</evidence>
<evidence type="ECO:0000256" key="3">
    <source>
        <dbReference type="ARBA" id="ARBA00038502"/>
    </source>
</evidence>
<dbReference type="InterPro" id="IPR000182">
    <property type="entry name" value="GNAT_dom"/>
</dbReference>
<keyword evidence="5" id="KW-0689">Ribosomal protein</keyword>
<dbReference type="GO" id="GO:0005840">
    <property type="term" value="C:ribosome"/>
    <property type="evidence" value="ECO:0007669"/>
    <property type="project" value="UniProtKB-KW"/>
</dbReference>
<dbReference type="PROSITE" id="PS51186">
    <property type="entry name" value="GNAT"/>
    <property type="match status" value="1"/>
</dbReference>
<dbReference type="PANTHER" id="PTHR43792">
    <property type="entry name" value="GNAT FAMILY, PUTATIVE (AFU_ORTHOLOGUE AFUA_3G00765)-RELATED-RELATED"/>
    <property type="match status" value="1"/>
</dbReference>
<reference evidence="5" key="1">
    <citation type="submission" date="2015-10" db="EMBL/GenBank/DDBJ databases">
        <authorList>
            <person name="Gilbert D.G."/>
        </authorList>
    </citation>
    <scope>NUCLEOTIDE SEQUENCE</scope>
</reference>
<protein>
    <submittedName>
        <fullName evidence="5">50S ribosomal protein acetyltransferase</fullName>
    </submittedName>
</protein>
<dbReference type="EMBL" id="CZQC01000014">
    <property type="protein sequence ID" value="CUS40403.1"/>
    <property type="molecule type" value="Genomic_DNA"/>
</dbReference>
<name>A0A160TA20_9ZZZZ</name>
<evidence type="ECO:0000256" key="1">
    <source>
        <dbReference type="ARBA" id="ARBA00022679"/>
    </source>
</evidence>
<sequence length="163" mass="18268">MINLREFLPEDASALVELLNNHNVTRYLSSRMPTPYSEDDANWWISTGSKVGIVRAITLNDELIGCVGAEPGLFEGCRSAEIGYWLGEPFWGAGYASQATNALTDMIFSTTDIVRIYGTVFDPNKASMHVLEKCGFQREGIFHKACYKNGEFYDKHVFAKVQL</sequence>
<dbReference type="Gene3D" id="3.40.630.30">
    <property type="match status" value="1"/>
</dbReference>
<dbReference type="InterPro" id="IPR016181">
    <property type="entry name" value="Acyl_CoA_acyltransferase"/>
</dbReference>
<keyword evidence="2" id="KW-0012">Acyltransferase</keyword>
<dbReference type="InterPro" id="IPR051531">
    <property type="entry name" value="N-acetyltransferase"/>
</dbReference>
<evidence type="ECO:0000313" key="5">
    <source>
        <dbReference type="EMBL" id="CUS40403.1"/>
    </source>
</evidence>
<accession>A0A160TA20</accession>
<dbReference type="SUPFAM" id="SSF55729">
    <property type="entry name" value="Acyl-CoA N-acyltransferases (Nat)"/>
    <property type="match status" value="1"/>
</dbReference>
<dbReference type="AlphaFoldDB" id="A0A160TA20"/>
<evidence type="ECO:0000259" key="4">
    <source>
        <dbReference type="PROSITE" id="PS51186"/>
    </source>
</evidence>
<organism evidence="5">
    <name type="scientific">hydrothermal vent metagenome</name>
    <dbReference type="NCBI Taxonomy" id="652676"/>
    <lineage>
        <taxon>unclassified sequences</taxon>
        <taxon>metagenomes</taxon>
        <taxon>ecological metagenomes</taxon>
    </lineage>
</organism>
<proteinExistence type="inferred from homology"/>
<dbReference type="PANTHER" id="PTHR43792:SF8">
    <property type="entry name" value="[RIBOSOMAL PROTEIN US5]-ALANINE N-ACETYLTRANSFERASE"/>
    <property type="match status" value="1"/>
</dbReference>
<feature type="domain" description="N-acetyltransferase" evidence="4">
    <location>
        <begin position="2"/>
        <end position="159"/>
    </location>
</feature>
<gene>
    <name evidence="5" type="ORF">MGWOODY_Tha537</name>
</gene>
<dbReference type="GO" id="GO:0016747">
    <property type="term" value="F:acyltransferase activity, transferring groups other than amino-acyl groups"/>
    <property type="evidence" value="ECO:0007669"/>
    <property type="project" value="InterPro"/>
</dbReference>
<keyword evidence="5" id="KW-0687">Ribonucleoprotein</keyword>
<keyword evidence="1 5" id="KW-0808">Transferase</keyword>